<comment type="subcellular location">
    <subcellularLocation>
        <location evidence="1">Cell inner membrane</location>
        <topology evidence="1">Peripheral membrane protein</topology>
    </subcellularLocation>
</comment>
<feature type="domain" description="ABC transporter" evidence="8">
    <location>
        <begin position="25"/>
        <end position="272"/>
    </location>
</feature>
<evidence type="ECO:0000313" key="10">
    <source>
        <dbReference type="Proteomes" id="UP001196509"/>
    </source>
</evidence>
<evidence type="ECO:0000256" key="3">
    <source>
        <dbReference type="ARBA" id="ARBA00022448"/>
    </source>
</evidence>
<dbReference type="Pfam" id="PF00005">
    <property type="entry name" value="ABC_tran"/>
    <property type="match status" value="1"/>
</dbReference>
<keyword evidence="3" id="KW-0813">Transport</keyword>
<keyword evidence="4" id="KW-1003">Cell membrane</keyword>
<gene>
    <name evidence="9" type="ORF">K1W69_17815</name>
</gene>
<dbReference type="Gene3D" id="3.40.50.300">
    <property type="entry name" value="P-loop containing nucleotide triphosphate hydrolases"/>
    <property type="match status" value="1"/>
</dbReference>
<keyword evidence="7" id="KW-0472">Membrane</keyword>
<dbReference type="GO" id="GO:0005886">
    <property type="term" value="C:plasma membrane"/>
    <property type="evidence" value="ECO:0007669"/>
    <property type="project" value="UniProtKB-SubCell"/>
</dbReference>
<organism evidence="9 10">
    <name type="scientific">Flavimaribacter sediminis</name>
    <dbReference type="NCBI Taxonomy" id="2865987"/>
    <lineage>
        <taxon>Bacteria</taxon>
        <taxon>Pseudomonadati</taxon>
        <taxon>Pseudomonadota</taxon>
        <taxon>Alphaproteobacteria</taxon>
        <taxon>Hyphomicrobiales</taxon>
        <taxon>Rhizobiaceae</taxon>
        <taxon>Flavimaribacter</taxon>
    </lineage>
</organism>
<dbReference type="InterPro" id="IPR027417">
    <property type="entry name" value="P-loop_NTPase"/>
</dbReference>
<dbReference type="Proteomes" id="UP001196509">
    <property type="component" value="Unassembled WGS sequence"/>
</dbReference>
<dbReference type="SUPFAM" id="SSF52540">
    <property type="entry name" value="P-loop containing nucleoside triphosphate hydrolases"/>
    <property type="match status" value="1"/>
</dbReference>
<comment type="caution">
    <text evidence="9">The sequence shown here is derived from an EMBL/GenBank/DDBJ whole genome shotgun (WGS) entry which is preliminary data.</text>
</comment>
<protein>
    <submittedName>
        <fullName evidence="9">ABC transporter ATP-binding protein</fullName>
    </submittedName>
</protein>
<evidence type="ECO:0000259" key="8">
    <source>
        <dbReference type="PROSITE" id="PS50893"/>
    </source>
</evidence>
<dbReference type="InterPro" id="IPR050388">
    <property type="entry name" value="ABC_Ni/Peptide_Import"/>
</dbReference>
<dbReference type="InterPro" id="IPR013563">
    <property type="entry name" value="Oligopep_ABC_C"/>
</dbReference>
<dbReference type="SMART" id="SM00382">
    <property type="entry name" value="AAA"/>
    <property type="match status" value="1"/>
</dbReference>
<dbReference type="NCBIfam" id="TIGR01727">
    <property type="entry name" value="oligo_HPY"/>
    <property type="match status" value="1"/>
</dbReference>
<keyword evidence="10" id="KW-1185">Reference proteome</keyword>
<evidence type="ECO:0000313" key="9">
    <source>
        <dbReference type="EMBL" id="MBW8639058.1"/>
    </source>
</evidence>
<keyword evidence="6 9" id="KW-0067">ATP-binding</keyword>
<dbReference type="EMBL" id="JAICBX010000003">
    <property type="protein sequence ID" value="MBW8639058.1"/>
    <property type="molecule type" value="Genomic_DNA"/>
</dbReference>
<dbReference type="PANTHER" id="PTHR43297">
    <property type="entry name" value="OLIGOPEPTIDE TRANSPORT ATP-BINDING PROTEIN APPD"/>
    <property type="match status" value="1"/>
</dbReference>
<reference evidence="9" key="1">
    <citation type="submission" date="2021-08" db="EMBL/GenBank/DDBJ databases">
        <title>Hoeflea bacterium WL0058 sp. nov., isolated from the sediment.</title>
        <authorList>
            <person name="Wang L."/>
            <person name="Zhang D."/>
        </authorList>
    </citation>
    <scope>NUCLEOTIDE SEQUENCE</scope>
    <source>
        <strain evidence="9">WL0058</strain>
    </source>
</reference>
<dbReference type="RefSeq" id="WP_220230014.1">
    <property type="nucleotide sequence ID" value="NZ_JAICBX010000003.1"/>
</dbReference>
<dbReference type="InterPro" id="IPR003593">
    <property type="entry name" value="AAA+_ATPase"/>
</dbReference>
<accession>A0AAE2ZRD3</accession>
<evidence type="ECO:0000256" key="4">
    <source>
        <dbReference type="ARBA" id="ARBA00022475"/>
    </source>
</evidence>
<dbReference type="FunFam" id="3.40.50.300:FF:000016">
    <property type="entry name" value="Oligopeptide ABC transporter ATP-binding component"/>
    <property type="match status" value="1"/>
</dbReference>
<keyword evidence="5" id="KW-0547">Nucleotide-binding</keyword>
<evidence type="ECO:0000256" key="6">
    <source>
        <dbReference type="ARBA" id="ARBA00022840"/>
    </source>
</evidence>
<dbReference type="Pfam" id="PF08352">
    <property type="entry name" value="oligo_HPY"/>
    <property type="match status" value="1"/>
</dbReference>
<evidence type="ECO:0000256" key="7">
    <source>
        <dbReference type="ARBA" id="ARBA00023136"/>
    </source>
</evidence>
<comment type="similarity">
    <text evidence="2">Belongs to the ABC transporter superfamily.</text>
</comment>
<dbReference type="GO" id="GO:0016887">
    <property type="term" value="F:ATP hydrolysis activity"/>
    <property type="evidence" value="ECO:0007669"/>
    <property type="project" value="InterPro"/>
</dbReference>
<sequence length="341" mass="37313">MIDTQAKRKTTVSQDPPAFLHVDNLRTEITSRRSGRVVRAVNGVSFRLERGRILGIVGESGCGKSMTAYSIIRLLPRSARTVGGRIELEGVDLLALREGEMAKLRGTRIAMIFQDPMMTLDPLFTIGDQLAEPLRKHKGLSGGPLRERMLELLRQFSISSPETRLRQYPHELSGGMLQRVVGAIALAADPELVIADEPTTALDPTVQAQYLDLLDNLKKSRDLSLIIVTHDFGVAARLCDDILVMYAGRAVEKAPVEATFDTPLHPYTQALLKLVNLSDTDGGDHFVTIEGSPPDLSEPIEGCPFAPRCPHKMPICADEDPPEFAVDSGAASCWLYSETAT</sequence>
<proteinExistence type="inferred from homology"/>
<dbReference type="GO" id="GO:0005524">
    <property type="term" value="F:ATP binding"/>
    <property type="evidence" value="ECO:0007669"/>
    <property type="project" value="UniProtKB-KW"/>
</dbReference>
<evidence type="ECO:0000256" key="1">
    <source>
        <dbReference type="ARBA" id="ARBA00004417"/>
    </source>
</evidence>
<dbReference type="GO" id="GO:0015833">
    <property type="term" value="P:peptide transport"/>
    <property type="evidence" value="ECO:0007669"/>
    <property type="project" value="InterPro"/>
</dbReference>
<dbReference type="PROSITE" id="PS50893">
    <property type="entry name" value="ABC_TRANSPORTER_2"/>
    <property type="match status" value="1"/>
</dbReference>
<dbReference type="InterPro" id="IPR003439">
    <property type="entry name" value="ABC_transporter-like_ATP-bd"/>
</dbReference>
<dbReference type="AlphaFoldDB" id="A0AAE2ZRD3"/>
<evidence type="ECO:0000256" key="2">
    <source>
        <dbReference type="ARBA" id="ARBA00005417"/>
    </source>
</evidence>
<name>A0AAE2ZRD3_9HYPH</name>
<dbReference type="CDD" id="cd03257">
    <property type="entry name" value="ABC_NikE_OppD_transporters"/>
    <property type="match status" value="1"/>
</dbReference>
<evidence type="ECO:0000256" key="5">
    <source>
        <dbReference type="ARBA" id="ARBA00022741"/>
    </source>
</evidence>
<dbReference type="PANTHER" id="PTHR43297:SF2">
    <property type="entry name" value="DIPEPTIDE TRANSPORT ATP-BINDING PROTEIN DPPD"/>
    <property type="match status" value="1"/>
</dbReference>
<dbReference type="GO" id="GO:0055085">
    <property type="term" value="P:transmembrane transport"/>
    <property type="evidence" value="ECO:0007669"/>
    <property type="project" value="UniProtKB-ARBA"/>
</dbReference>